<dbReference type="Proteomes" id="UP000215433">
    <property type="component" value="Unassembled WGS sequence"/>
</dbReference>
<evidence type="ECO:0000256" key="1">
    <source>
        <dbReference type="SAM" id="MobiDB-lite"/>
    </source>
</evidence>
<evidence type="ECO:0000313" key="2">
    <source>
        <dbReference type="EMBL" id="OXN00406.1"/>
    </source>
</evidence>
<proteinExistence type="predicted"/>
<gene>
    <name evidence="2" type="ORF">Tam10B_1276</name>
</gene>
<accession>A0A229VXY5</accession>
<comment type="caution">
    <text evidence="2">The sequence shown here is derived from an EMBL/GenBank/DDBJ whole genome shotgun (WGS) entry which is preliminary data.</text>
</comment>
<protein>
    <submittedName>
        <fullName evidence="2">Uncharacterized protein</fullName>
    </submittedName>
</protein>
<dbReference type="RefSeq" id="WP_143248573.1">
    <property type="nucleotide sequence ID" value="NZ_NEWD01000016.1"/>
</dbReference>
<sequence length="81" mass="8642">MVSGLMVNGSFGRGMYEDDSRPVIENNAGNGTDALLVDFSTPDALPFRLDEYGRPIDEAGTDESASGRTALGRSRSEEATK</sequence>
<dbReference type="AlphaFoldDB" id="A0A229VXY5"/>
<dbReference type="EMBL" id="NEWD01000016">
    <property type="protein sequence ID" value="OXN00406.1"/>
    <property type="molecule type" value="Genomic_DNA"/>
</dbReference>
<organism evidence="2 3">
    <name type="scientific">Bifidobacterium vansinderenii</name>
    <dbReference type="NCBI Taxonomy" id="1984871"/>
    <lineage>
        <taxon>Bacteria</taxon>
        <taxon>Bacillati</taxon>
        <taxon>Actinomycetota</taxon>
        <taxon>Actinomycetes</taxon>
        <taxon>Bifidobacteriales</taxon>
        <taxon>Bifidobacteriaceae</taxon>
        <taxon>Bifidobacterium</taxon>
    </lineage>
</organism>
<keyword evidence="3" id="KW-1185">Reference proteome</keyword>
<reference evidence="2 3" key="1">
    <citation type="submission" date="2017-05" db="EMBL/GenBank/DDBJ databases">
        <title>Bifidobacterium vansinderenii sp. nov.</title>
        <authorList>
            <person name="Lugli G.A."/>
            <person name="Duranti S."/>
            <person name="Mangifesta M."/>
        </authorList>
    </citation>
    <scope>NUCLEOTIDE SEQUENCE [LARGE SCALE GENOMIC DNA]</scope>
    <source>
        <strain evidence="2 3">Tam10B</strain>
    </source>
</reference>
<feature type="region of interest" description="Disordered" evidence="1">
    <location>
        <begin position="53"/>
        <end position="81"/>
    </location>
</feature>
<name>A0A229VXY5_9BIFI</name>
<evidence type="ECO:0000313" key="3">
    <source>
        <dbReference type="Proteomes" id="UP000215433"/>
    </source>
</evidence>